<dbReference type="RefSeq" id="WP_344694806.1">
    <property type="nucleotide sequence ID" value="NZ_BAABBF010000014.1"/>
</dbReference>
<keyword evidence="1" id="KW-0472">Membrane</keyword>
<reference evidence="3" key="1">
    <citation type="journal article" date="2019" name="Int. J. Syst. Evol. Microbiol.">
        <title>The Global Catalogue of Microorganisms (GCM) 10K type strain sequencing project: providing services to taxonomists for standard genome sequencing and annotation.</title>
        <authorList>
            <consortium name="The Broad Institute Genomics Platform"/>
            <consortium name="The Broad Institute Genome Sequencing Center for Infectious Disease"/>
            <person name="Wu L."/>
            <person name="Ma J."/>
        </authorList>
    </citation>
    <scope>NUCLEOTIDE SEQUENCE [LARGE SCALE GENOMIC DNA]</scope>
    <source>
        <strain evidence="3">JCM 17498</strain>
    </source>
</reference>
<proteinExistence type="predicted"/>
<name>A0ABP7EUT3_9SPHN</name>
<evidence type="ECO:0000313" key="3">
    <source>
        <dbReference type="Proteomes" id="UP001500523"/>
    </source>
</evidence>
<protein>
    <submittedName>
        <fullName evidence="2">Uncharacterized protein</fullName>
    </submittedName>
</protein>
<evidence type="ECO:0000313" key="2">
    <source>
        <dbReference type="EMBL" id="GAA3725069.1"/>
    </source>
</evidence>
<accession>A0ABP7EUT3</accession>
<keyword evidence="1" id="KW-0812">Transmembrane</keyword>
<feature type="transmembrane region" description="Helical" evidence="1">
    <location>
        <begin position="221"/>
        <end position="245"/>
    </location>
</feature>
<sequence>MASSPPIGYSVTPPLRTVEIMVRLDPSGPPERMHVPAATEAEAYRLLGSIADGVPAAVVWGSVLEPIRSGYKRQLEQVELEIRRRRALLGKNPTEYELRGLAQWAARQRTNTARLWRIPLPVTGAGLELRDWRKYGAGGRTFDNLLDRNARQGRTGMAAYENMLGSATRSNPEYNAKIARGAKLLKGGGGVLAVAGLAVTAHDIWQAPADQRGKVLTRHGVGFAGGLIGAEVAGGLLTIGAGLLLATPPGWLVLAVGLVGGIAGGVIVDRLVYPEDHVPTATDLGNGMAVDPLRLPTKASSSRTGTTLPVVEQIRIVVRRDDTPETIIQRASMQAAASVGLDAERQRAFADRSGSNLIWRSGDPSPGTDRTMRGGDIAATAGQSVIFRLSDSQRSELAALAGQ</sequence>
<dbReference type="Proteomes" id="UP001500523">
    <property type="component" value="Unassembled WGS sequence"/>
</dbReference>
<keyword evidence="3" id="KW-1185">Reference proteome</keyword>
<comment type="caution">
    <text evidence="2">The sequence shown here is derived from an EMBL/GenBank/DDBJ whole genome shotgun (WGS) entry which is preliminary data.</text>
</comment>
<gene>
    <name evidence="2" type="ORF">GCM10022268_36320</name>
</gene>
<feature type="transmembrane region" description="Helical" evidence="1">
    <location>
        <begin position="251"/>
        <end position="268"/>
    </location>
</feature>
<dbReference type="EMBL" id="BAABBF010000014">
    <property type="protein sequence ID" value="GAA3725069.1"/>
    <property type="molecule type" value="Genomic_DNA"/>
</dbReference>
<organism evidence="2 3">
    <name type="scientific">Sphingomonas cynarae</name>
    <dbReference type="NCBI Taxonomy" id="930197"/>
    <lineage>
        <taxon>Bacteria</taxon>
        <taxon>Pseudomonadati</taxon>
        <taxon>Pseudomonadota</taxon>
        <taxon>Alphaproteobacteria</taxon>
        <taxon>Sphingomonadales</taxon>
        <taxon>Sphingomonadaceae</taxon>
        <taxon>Sphingomonas</taxon>
    </lineage>
</organism>
<evidence type="ECO:0000256" key="1">
    <source>
        <dbReference type="SAM" id="Phobius"/>
    </source>
</evidence>
<keyword evidence="1" id="KW-1133">Transmembrane helix</keyword>